<dbReference type="PANTHER" id="PTHR43646">
    <property type="entry name" value="GLYCOSYLTRANSFERASE"/>
    <property type="match status" value="1"/>
</dbReference>
<keyword evidence="4 7" id="KW-0808">Transferase</keyword>
<protein>
    <submittedName>
        <fullName evidence="7">Poly-beta-1,6-N-acetyl-D-glucosamine synthase</fullName>
        <ecNumber evidence="7">2.4.1.-</ecNumber>
    </submittedName>
</protein>
<dbReference type="Proteomes" id="UP000494245">
    <property type="component" value="Unassembled WGS sequence"/>
</dbReference>
<evidence type="ECO:0000259" key="6">
    <source>
        <dbReference type="Pfam" id="PF00535"/>
    </source>
</evidence>
<evidence type="ECO:0000256" key="2">
    <source>
        <dbReference type="ARBA" id="ARBA00022475"/>
    </source>
</evidence>
<evidence type="ECO:0000313" key="7">
    <source>
        <dbReference type="EMBL" id="GFK95512.1"/>
    </source>
</evidence>
<reference evidence="7 8" key="2">
    <citation type="submission" date="2020-05" db="EMBL/GenBank/DDBJ databases">
        <title>Draft genome sequence of Desulfovibrio sp. strainFSS-1.</title>
        <authorList>
            <person name="Shimoshige H."/>
            <person name="Kobayashi H."/>
            <person name="Maekawa T."/>
        </authorList>
    </citation>
    <scope>NUCLEOTIDE SEQUENCE [LARGE SCALE GENOMIC DNA]</scope>
    <source>
        <strain evidence="7 8">SIID29052-01</strain>
    </source>
</reference>
<evidence type="ECO:0000256" key="3">
    <source>
        <dbReference type="ARBA" id="ARBA00022676"/>
    </source>
</evidence>
<dbReference type="RefSeq" id="WP_173086580.1">
    <property type="nucleotide sequence ID" value="NZ_BLTE01000018.1"/>
</dbReference>
<evidence type="ECO:0000313" key="8">
    <source>
        <dbReference type="Proteomes" id="UP000494245"/>
    </source>
</evidence>
<dbReference type="GO" id="GO:0016757">
    <property type="term" value="F:glycosyltransferase activity"/>
    <property type="evidence" value="ECO:0007669"/>
    <property type="project" value="UniProtKB-KW"/>
</dbReference>
<dbReference type="EC" id="2.4.1.-" evidence="7"/>
<organism evidence="7 8">
    <name type="scientific">Fundidesulfovibrio magnetotacticus</name>
    <dbReference type="NCBI Taxonomy" id="2730080"/>
    <lineage>
        <taxon>Bacteria</taxon>
        <taxon>Pseudomonadati</taxon>
        <taxon>Thermodesulfobacteriota</taxon>
        <taxon>Desulfovibrionia</taxon>
        <taxon>Desulfovibrionales</taxon>
        <taxon>Desulfovibrionaceae</taxon>
        <taxon>Fundidesulfovibrio</taxon>
    </lineage>
</organism>
<keyword evidence="2" id="KW-1003">Cell membrane</keyword>
<keyword evidence="5" id="KW-0472">Membrane</keyword>
<reference evidence="7 8" key="1">
    <citation type="submission" date="2020-04" db="EMBL/GenBank/DDBJ databases">
        <authorList>
            <consortium name="Desulfovibrio sp. FSS-1 genome sequencing consortium"/>
            <person name="Shimoshige H."/>
            <person name="Kobayashi H."/>
            <person name="Maekawa T."/>
        </authorList>
    </citation>
    <scope>NUCLEOTIDE SEQUENCE [LARGE SCALE GENOMIC DNA]</scope>
    <source>
        <strain evidence="7 8">SIID29052-01</strain>
    </source>
</reference>
<dbReference type="PANTHER" id="PTHR43646:SF2">
    <property type="entry name" value="GLYCOSYLTRANSFERASE 2-LIKE DOMAIN-CONTAINING PROTEIN"/>
    <property type="match status" value="1"/>
</dbReference>
<feature type="domain" description="Glycosyltransferase 2-like" evidence="6">
    <location>
        <begin position="12"/>
        <end position="165"/>
    </location>
</feature>
<comment type="caution">
    <text evidence="7">The sequence shown here is derived from an EMBL/GenBank/DDBJ whole genome shotgun (WGS) entry which is preliminary data.</text>
</comment>
<accession>A0A6V8LSQ8</accession>
<dbReference type="EMBL" id="BLTE01000018">
    <property type="protein sequence ID" value="GFK95512.1"/>
    <property type="molecule type" value="Genomic_DNA"/>
</dbReference>
<keyword evidence="3 7" id="KW-0328">Glycosyltransferase</keyword>
<proteinExistence type="predicted"/>
<name>A0A6V8LSQ8_9BACT</name>
<dbReference type="InterPro" id="IPR029044">
    <property type="entry name" value="Nucleotide-diphossugar_trans"/>
</dbReference>
<evidence type="ECO:0000256" key="1">
    <source>
        <dbReference type="ARBA" id="ARBA00004236"/>
    </source>
</evidence>
<dbReference type="Pfam" id="PF00535">
    <property type="entry name" value="Glycos_transf_2"/>
    <property type="match status" value="1"/>
</dbReference>
<dbReference type="AlphaFoldDB" id="A0A6V8LSQ8"/>
<gene>
    <name evidence="7" type="primary">pgaC</name>
    <name evidence="7" type="ORF">NNJEOMEG_03377</name>
</gene>
<evidence type="ECO:0000256" key="4">
    <source>
        <dbReference type="ARBA" id="ARBA00022679"/>
    </source>
</evidence>
<sequence length="367" mass="40417">MSFGAFNRINLSVVTYCFNDHALADGLVDSVAGWSVVPREVIVVDDGSAEPYKPAHPADNLRVLRLAPNRGAALAHTAGMGAASGRYLLSIDCDIRLPRDWVRLCLPLAERTGVGMVSSRLRCTGSSSLTNRYVDLLYGVGPQGGETGFVQGGVFLMRRDVFESVGGYSGYEERTGEDSFLCARLAERGFRMLLNPEVEAHEVRRLSRVAAVRRKFFWQSSQYFQAIARGEPVDKVLYVFHAPCFARLGELLRQEVCLGYYELLLMVFGACALARSFDAGFAARLRWELTRRVRGLERLGPLLLSDLRELGAPEPQDHPEPLGLATVNAWDAQVDDALLHALDRDCAQALAAEDAGGADFSVYERLV</sequence>
<dbReference type="GO" id="GO:0005886">
    <property type="term" value="C:plasma membrane"/>
    <property type="evidence" value="ECO:0007669"/>
    <property type="project" value="UniProtKB-SubCell"/>
</dbReference>
<dbReference type="SUPFAM" id="SSF53448">
    <property type="entry name" value="Nucleotide-diphospho-sugar transferases"/>
    <property type="match status" value="1"/>
</dbReference>
<dbReference type="InterPro" id="IPR001173">
    <property type="entry name" value="Glyco_trans_2-like"/>
</dbReference>
<evidence type="ECO:0000256" key="5">
    <source>
        <dbReference type="ARBA" id="ARBA00023136"/>
    </source>
</evidence>
<dbReference type="Gene3D" id="3.90.550.10">
    <property type="entry name" value="Spore Coat Polysaccharide Biosynthesis Protein SpsA, Chain A"/>
    <property type="match status" value="1"/>
</dbReference>
<keyword evidence="8" id="KW-1185">Reference proteome</keyword>
<comment type="subcellular location">
    <subcellularLocation>
        <location evidence="1">Cell membrane</location>
    </subcellularLocation>
</comment>